<dbReference type="InterPro" id="IPR016166">
    <property type="entry name" value="FAD-bd_PCMH"/>
</dbReference>
<proteinExistence type="predicted"/>
<dbReference type="Gene3D" id="3.30.390.50">
    <property type="entry name" value="CO dehydrogenase flavoprotein, C-terminal domain"/>
    <property type="match status" value="1"/>
</dbReference>
<dbReference type="PANTHER" id="PTHR42659">
    <property type="entry name" value="XANTHINE DEHYDROGENASE SUBUNIT C-RELATED"/>
    <property type="match status" value="1"/>
</dbReference>
<dbReference type="InterPro" id="IPR036318">
    <property type="entry name" value="FAD-bd_PCMH-like_sf"/>
</dbReference>
<dbReference type="SUPFAM" id="SSF56176">
    <property type="entry name" value="FAD-binding/transporter-associated domain-like"/>
    <property type="match status" value="1"/>
</dbReference>
<sequence>MMPFDYRRAADVTGAVAAVAGRPGAEFLGGGTNLVDRMKLGVTAPELLVDVSGLPLDRVQPLPRGGMRIGATVRNSDLAADPGIRAEYPVLSEALLAGASGQLRNLATTAGNLMQRTRCVYYQDTSTPCNKREPGSGCSAIGGYTRHHAILGASESCVATHPSDMAVALAALDAMVIVLGPEGERWIPLVELHRLPGAEPERDTVLRHGELITAVELPEPIPGARSGYRKVRDRASFAFALVSAAAVLRVEEGRVAAVRLALGGVAHKPWRAFRAEDALVGAPATAAEFRRAADIELASARTLADNEFKLPMLCNTVTELLSDLAAEEER</sequence>
<dbReference type="Pfam" id="PF00941">
    <property type="entry name" value="FAD_binding_5"/>
    <property type="match status" value="1"/>
</dbReference>
<dbReference type="InterPro" id="IPR005107">
    <property type="entry name" value="CO_DH_flav_C"/>
</dbReference>
<dbReference type="Gene3D" id="3.30.43.10">
    <property type="entry name" value="Uridine Diphospho-n-acetylenolpyruvylglucosamine Reductase, domain 2"/>
    <property type="match status" value="1"/>
</dbReference>
<name>A0ABV9DYC5_9ACTN</name>
<gene>
    <name evidence="3" type="ORF">ACFO4E_14380</name>
</gene>
<reference evidence="4" key="1">
    <citation type="journal article" date="2019" name="Int. J. Syst. Evol. Microbiol.">
        <title>The Global Catalogue of Microorganisms (GCM) 10K type strain sequencing project: providing services to taxonomists for standard genome sequencing and annotation.</title>
        <authorList>
            <consortium name="The Broad Institute Genomics Platform"/>
            <consortium name="The Broad Institute Genome Sequencing Center for Infectious Disease"/>
            <person name="Wu L."/>
            <person name="Ma J."/>
        </authorList>
    </citation>
    <scope>NUCLEOTIDE SEQUENCE [LARGE SCALE GENOMIC DNA]</scope>
    <source>
        <strain evidence="4">XZYJ18</strain>
    </source>
</reference>
<dbReference type="InterPro" id="IPR036683">
    <property type="entry name" value="CO_DH_flav_C_dom_sf"/>
</dbReference>
<dbReference type="Gene3D" id="3.30.465.10">
    <property type="match status" value="2"/>
</dbReference>
<comment type="caution">
    <text evidence="3">The sequence shown here is derived from an EMBL/GenBank/DDBJ whole genome shotgun (WGS) entry which is preliminary data.</text>
</comment>
<dbReference type="InterPro" id="IPR002346">
    <property type="entry name" value="Mopterin_DH_FAD-bd"/>
</dbReference>
<evidence type="ECO:0000256" key="1">
    <source>
        <dbReference type="ARBA" id="ARBA00023002"/>
    </source>
</evidence>
<dbReference type="InterPro" id="IPR016169">
    <property type="entry name" value="FAD-bd_PCMH_sub2"/>
</dbReference>
<dbReference type="InterPro" id="IPR016167">
    <property type="entry name" value="FAD-bd_PCMH_sub1"/>
</dbReference>
<dbReference type="PROSITE" id="PS51387">
    <property type="entry name" value="FAD_PCMH"/>
    <property type="match status" value="1"/>
</dbReference>
<dbReference type="EMBL" id="JBHSFQ010000012">
    <property type="protein sequence ID" value="MFC4563048.1"/>
    <property type="molecule type" value="Genomic_DNA"/>
</dbReference>
<dbReference type="SMART" id="SM01092">
    <property type="entry name" value="CO_deh_flav_C"/>
    <property type="match status" value="1"/>
</dbReference>
<evidence type="ECO:0000313" key="3">
    <source>
        <dbReference type="EMBL" id="MFC4563048.1"/>
    </source>
</evidence>
<accession>A0ABV9DYC5</accession>
<keyword evidence="1" id="KW-0560">Oxidoreductase</keyword>
<organism evidence="3 4">
    <name type="scientific">Nocardiopsis mangrovi</name>
    <dbReference type="NCBI Taxonomy" id="1179818"/>
    <lineage>
        <taxon>Bacteria</taxon>
        <taxon>Bacillati</taxon>
        <taxon>Actinomycetota</taxon>
        <taxon>Actinomycetes</taxon>
        <taxon>Streptosporangiales</taxon>
        <taxon>Nocardiopsidaceae</taxon>
        <taxon>Nocardiopsis</taxon>
    </lineage>
</organism>
<dbReference type="InterPro" id="IPR051312">
    <property type="entry name" value="Diverse_Substr_Oxidored"/>
</dbReference>
<evidence type="ECO:0000313" key="4">
    <source>
        <dbReference type="Proteomes" id="UP001595923"/>
    </source>
</evidence>
<dbReference type="SUPFAM" id="SSF55447">
    <property type="entry name" value="CO dehydrogenase flavoprotein C-terminal domain-like"/>
    <property type="match status" value="1"/>
</dbReference>
<evidence type="ECO:0000259" key="2">
    <source>
        <dbReference type="PROSITE" id="PS51387"/>
    </source>
</evidence>
<dbReference type="Proteomes" id="UP001595923">
    <property type="component" value="Unassembled WGS sequence"/>
</dbReference>
<protein>
    <submittedName>
        <fullName evidence="3">FAD binding domain-containing protein</fullName>
    </submittedName>
</protein>
<dbReference type="RefSeq" id="WP_378574765.1">
    <property type="nucleotide sequence ID" value="NZ_JBHSFQ010000012.1"/>
</dbReference>
<dbReference type="Pfam" id="PF03450">
    <property type="entry name" value="CO_deh_flav_C"/>
    <property type="match status" value="1"/>
</dbReference>
<dbReference type="PANTHER" id="PTHR42659:SF1">
    <property type="entry name" value="OXIDOREDUCTASE"/>
    <property type="match status" value="1"/>
</dbReference>
<keyword evidence="4" id="KW-1185">Reference proteome</keyword>
<feature type="domain" description="FAD-binding PCMH-type" evidence="2">
    <location>
        <begin position="1"/>
        <end position="222"/>
    </location>
</feature>